<feature type="region of interest" description="Disordered" evidence="1">
    <location>
        <begin position="271"/>
        <end position="291"/>
    </location>
</feature>
<dbReference type="AlphaFoldDB" id="A0A9Q1GMW5"/>
<protein>
    <submittedName>
        <fullName evidence="2">Uncharacterized protein</fullName>
    </submittedName>
</protein>
<evidence type="ECO:0000313" key="2">
    <source>
        <dbReference type="EMBL" id="KAJ8423475.1"/>
    </source>
</evidence>
<organism evidence="2 3">
    <name type="scientific">Carnegiea gigantea</name>
    <dbReference type="NCBI Taxonomy" id="171969"/>
    <lineage>
        <taxon>Eukaryota</taxon>
        <taxon>Viridiplantae</taxon>
        <taxon>Streptophyta</taxon>
        <taxon>Embryophyta</taxon>
        <taxon>Tracheophyta</taxon>
        <taxon>Spermatophyta</taxon>
        <taxon>Magnoliopsida</taxon>
        <taxon>eudicotyledons</taxon>
        <taxon>Gunneridae</taxon>
        <taxon>Pentapetalae</taxon>
        <taxon>Caryophyllales</taxon>
        <taxon>Cactineae</taxon>
        <taxon>Cactaceae</taxon>
        <taxon>Cactoideae</taxon>
        <taxon>Echinocereeae</taxon>
        <taxon>Carnegiea</taxon>
    </lineage>
</organism>
<name>A0A9Q1GMW5_9CARY</name>
<evidence type="ECO:0000256" key="1">
    <source>
        <dbReference type="SAM" id="MobiDB-lite"/>
    </source>
</evidence>
<accession>A0A9Q1GMW5</accession>
<dbReference type="EMBL" id="JAKOGI010001952">
    <property type="protein sequence ID" value="KAJ8423475.1"/>
    <property type="molecule type" value="Genomic_DNA"/>
</dbReference>
<sequence>MDVTGSQATTAVHERDEKLSALLGALEVDAELLSVRDTDTTSVTAAGQAPGGDEKITVLAGASDSGGPSLAVGDTVSASVVDGGKAFQHPELLQQGGEEKMTVFSDTFVWHCHFDHAIAGVDKLSALVGGLECALPPHPVEDSDSDSVVPIAAGNAPVLTEGEDDKITTVVGVVGCRDPAFLVVDTNGECIVHAGTHPLFRYGLQESALYSNICEELGEHDIGDASICSSISVGAGSTEGERTATVDATDPAPPQGGVQNPEGVVITADASASSNADPAASHSGPGVHPPIPEVPVVARKRTWKAAVHRGRTTSLPLPSTQKLVVFPTPPKAALGKMIAELTEGGTEHISAFDVKGLVKGVPRGEPGDKAGEYCINGFAIDYYSTLLHEWQCAFSKRCQSSIFLKTHHLTKGKLSTVGYTLGDIIKKELRETMTMKLAVGLALMKVDIYTGMLTWEWLRLRCVCQDLHGPARAESGQHVLHAKGHTNAT</sequence>
<dbReference type="Proteomes" id="UP001153076">
    <property type="component" value="Unassembled WGS sequence"/>
</dbReference>
<keyword evidence="3" id="KW-1185">Reference proteome</keyword>
<evidence type="ECO:0000313" key="3">
    <source>
        <dbReference type="Proteomes" id="UP001153076"/>
    </source>
</evidence>
<proteinExistence type="predicted"/>
<gene>
    <name evidence="2" type="ORF">Cgig2_013518</name>
</gene>
<reference evidence="2" key="1">
    <citation type="submission" date="2022-04" db="EMBL/GenBank/DDBJ databases">
        <title>Carnegiea gigantea Genome sequencing and assembly v2.</title>
        <authorList>
            <person name="Copetti D."/>
            <person name="Sanderson M.J."/>
            <person name="Burquez A."/>
            <person name="Wojciechowski M.F."/>
        </authorList>
    </citation>
    <scope>NUCLEOTIDE SEQUENCE</scope>
    <source>
        <strain evidence="2">SGP5-SGP5p</strain>
        <tissue evidence="2">Aerial part</tissue>
    </source>
</reference>
<comment type="caution">
    <text evidence="2">The sequence shown here is derived from an EMBL/GenBank/DDBJ whole genome shotgun (WGS) entry which is preliminary data.</text>
</comment>
<feature type="region of interest" description="Disordered" evidence="1">
    <location>
        <begin position="238"/>
        <end position="258"/>
    </location>
</feature>
<feature type="compositionally biased region" description="Low complexity" evidence="1">
    <location>
        <begin position="271"/>
        <end position="283"/>
    </location>
</feature>